<dbReference type="Gene3D" id="3.20.20.80">
    <property type="entry name" value="Glycosidases"/>
    <property type="match status" value="1"/>
</dbReference>
<organism evidence="4 5">
    <name type="scientific">Pseudochryseolinea flava</name>
    <dbReference type="NCBI Taxonomy" id="2059302"/>
    <lineage>
        <taxon>Bacteria</taxon>
        <taxon>Pseudomonadati</taxon>
        <taxon>Bacteroidota</taxon>
        <taxon>Cytophagia</taxon>
        <taxon>Cytophagales</taxon>
        <taxon>Fulvivirgaceae</taxon>
        <taxon>Pseudochryseolinea</taxon>
    </lineage>
</organism>
<evidence type="ECO:0000313" key="5">
    <source>
        <dbReference type="Proteomes" id="UP000251889"/>
    </source>
</evidence>
<name>A0A364Y155_9BACT</name>
<dbReference type="SUPFAM" id="SSF51445">
    <property type="entry name" value="(Trans)glycosidases"/>
    <property type="match status" value="1"/>
</dbReference>
<keyword evidence="2" id="KW-0326">Glycosidase</keyword>
<dbReference type="SMART" id="SM00642">
    <property type="entry name" value="Aamy"/>
    <property type="match status" value="1"/>
</dbReference>
<feature type="domain" description="Glycosyl hydrolase family 13 catalytic" evidence="3">
    <location>
        <begin position="83"/>
        <end position="575"/>
    </location>
</feature>
<proteinExistence type="predicted"/>
<dbReference type="InterPro" id="IPR013780">
    <property type="entry name" value="Glyco_hydro_b"/>
</dbReference>
<evidence type="ECO:0000313" key="4">
    <source>
        <dbReference type="EMBL" id="RAW00013.1"/>
    </source>
</evidence>
<evidence type="ECO:0000259" key="3">
    <source>
        <dbReference type="SMART" id="SM00642"/>
    </source>
</evidence>
<dbReference type="InterPro" id="IPR006047">
    <property type="entry name" value="GH13_cat_dom"/>
</dbReference>
<reference evidence="4 5" key="1">
    <citation type="submission" date="2018-06" db="EMBL/GenBank/DDBJ databases">
        <title>Chryseolinea flavus sp. nov., a member of the phylum Bacteroidetes isolated from soil.</title>
        <authorList>
            <person name="Li Y."/>
            <person name="Wang J."/>
        </authorList>
    </citation>
    <scope>NUCLEOTIDE SEQUENCE [LARGE SCALE GENOMIC DNA]</scope>
    <source>
        <strain evidence="4 5">SDU1-6</strain>
    </source>
</reference>
<dbReference type="Proteomes" id="UP000251889">
    <property type="component" value="Unassembled WGS sequence"/>
</dbReference>
<comment type="caution">
    <text evidence="4">The sequence shown here is derived from an EMBL/GenBank/DDBJ whole genome shotgun (WGS) entry which is preliminary data.</text>
</comment>
<dbReference type="EMBL" id="QMFY01000008">
    <property type="protein sequence ID" value="RAW00013.1"/>
    <property type="molecule type" value="Genomic_DNA"/>
</dbReference>
<evidence type="ECO:0000256" key="2">
    <source>
        <dbReference type="ARBA" id="ARBA00023295"/>
    </source>
</evidence>
<dbReference type="SUPFAM" id="SSF51011">
    <property type="entry name" value="Glycosyl hydrolase domain"/>
    <property type="match status" value="1"/>
</dbReference>
<evidence type="ECO:0000256" key="1">
    <source>
        <dbReference type="ARBA" id="ARBA00022801"/>
    </source>
</evidence>
<dbReference type="Gene3D" id="2.60.40.1180">
    <property type="entry name" value="Golgi alpha-mannosidase II"/>
    <property type="match status" value="1"/>
</dbReference>
<dbReference type="GO" id="GO:0016798">
    <property type="term" value="F:hydrolase activity, acting on glycosyl bonds"/>
    <property type="evidence" value="ECO:0007669"/>
    <property type="project" value="UniProtKB-KW"/>
</dbReference>
<dbReference type="GO" id="GO:0005975">
    <property type="term" value="P:carbohydrate metabolic process"/>
    <property type="evidence" value="ECO:0007669"/>
    <property type="project" value="InterPro"/>
</dbReference>
<dbReference type="InterPro" id="IPR017853">
    <property type="entry name" value="GH"/>
</dbReference>
<sequence>MLNFLWFSNQRFACESKLLLDINLLPYVLKKTACNWVFFLIFAHKPKMMRKPIYLFLLMVPLAIQGQSVSEPPQWAKSVVWYELFVERFYNGDKSNDPTPSDINVPNQSEVPEGWSVTPWTTDWYAMEPWAKKMNKHFNEVVTFRRYGGDLEGVLQKLDYLKQLGITALYFRPLNDAPSLHKYDARSYHHIDANFGPDPVGDRKIIASENPNDPTTWQWTSADKLFLKVIDEAHKRNMKVVLDYSWNHTGIMFWAFQDILKNQEKSAYKDWYMIKLFDDPTTPSNEFAYDGWIGIQSLPEIKKVDVTTLRRVGHPYEGDILPAAKKHMYDVSRRWLAPNGNTKQGVDGYRLDVADHVGLKFWREFRKEVRSIKPDAYLVGEIWWQKWPEEFMNPAPYTGGDVFDAVMFYHVYRPARYFFAKTDFEIDAKQFKDSLVFQWNRVSPATRDAMMNVSSSADAPRLLTDFFNRSKYKKATKPGDDPSFKTGKPDRESYDRLKLYLIHAFTNYGAPHVYNGEELGMWGSDDPDDRKPLWWKEYTFEPENRNNFQPTSAAYDPVGFNAEMFEHYKKLIAIRNSKPVLVDGKFEFLTTQGKMLSYVRRDGKHKDIVVLFNLEESEKDFQVPHAQYVDLMTNKKVKGSTIKMKPYSGLVLEVVK</sequence>
<keyword evidence="1" id="KW-0378">Hydrolase</keyword>
<dbReference type="AlphaFoldDB" id="A0A364Y155"/>
<keyword evidence="5" id="KW-1185">Reference proteome</keyword>
<protein>
    <submittedName>
        <fullName evidence="4">Alpha-amylase</fullName>
    </submittedName>
</protein>
<accession>A0A364Y155</accession>
<dbReference type="Pfam" id="PF00128">
    <property type="entry name" value="Alpha-amylase"/>
    <property type="match status" value="2"/>
</dbReference>
<gene>
    <name evidence="4" type="ORF">DQQ10_15760</name>
</gene>
<dbReference type="PANTHER" id="PTHR10357">
    <property type="entry name" value="ALPHA-AMYLASE FAMILY MEMBER"/>
    <property type="match status" value="1"/>
</dbReference>
<dbReference type="PANTHER" id="PTHR10357:SF210">
    <property type="entry name" value="MALTODEXTRIN GLUCOSIDASE"/>
    <property type="match status" value="1"/>
</dbReference>